<keyword evidence="1" id="KW-1133">Transmembrane helix</keyword>
<keyword evidence="1" id="KW-0472">Membrane</keyword>
<keyword evidence="1" id="KW-0812">Transmembrane</keyword>
<evidence type="ECO:0000313" key="3">
    <source>
        <dbReference type="Proteomes" id="UP000283805"/>
    </source>
</evidence>
<evidence type="ECO:0000313" key="2">
    <source>
        <dbReference type="EMBL" id="RKD95217.1"/>
    </source>
</evidence>
<gene>
    <name evidence="2" type="ORF">ATJ93_2069</name>
</gene>
<feature type="transmembrane region" description="Helical" evidence="1">
    <location>
        <begin position="20"/>
        <end position="46"/>
    </location>
</feature>
<comment type="caution">
    <text evidence="2">The sequence shown here is derived from an EMBL/GenBank/DDBJ whole genome shotgun (WGS) entry which is preliminary data.</text>
</comment>
<dbReference type="Proteomes" id="UP000283805">
    <property type="component" value="Unassembled WGS sequence"/>
</dbReference>
<evidence type="ECO:0000256" key="1">
    <source>
        <dbReference type="SAM" id="Phobius"/>
    </source>
</evidence>
<dbReference type="EMBL" id="RAPO01000002">
    <property type="protein sequence ID" value="RKD95217.1"/>
    <property type="molecule type" value="Genomic_DNA"/>
</dbReference>
<dbReference type="AlphaFoldDB" id="A0A3R7HIK6"/>
<keyword evidence="3" id="KW-1185">Reference proteome</keyword>
<sequence length="76" mass="8177">MAFDPVAALALALLTPNLLGVIGMLVLLVGVPLLVIAVIAVLTGYVEQDAAQFLEKLEREDVDDFDLEPDLEPEDD</sequence>
<organism evidence="2 3">
    <name type="scientific">Halopiger aswanensis</name>
    <dbReference type="NCBI Taxonomy" id="148449"/>
    <lineage>
        <taxon>Archaea</taxon>
        <taxon>Methanobacteriati</taxon>
        <taxon>Methanobacteriota</taxon>
        <taxon>Stenosarchaea group</taxon>
        <taxon>Halobacteria</taxon>
        <taxon>Halobacteriales</taxon>
        <taxon>Natrialbaceae</taxon>
        <taxon>Halopiger</taxon>
    </lineage>
</organism>
<name>A0A3R7HIK6_9EURY</name>
<dbReference type="RefSeq" id="WP_120244513.1">
    <property type="nucleotide sequence ID" value="NZ_RAPO01000002.1"/>
</dbReference>
<accession>A0A3R7HIK6</accession>
<protein>
    <submittedName>
        <fullName evidence="2">Uncharacterized protein</fullName>
    </submittedName>
</protein>
<proteinExistence type="predicted"/>
<reference evidence="2 3" key="1">
    <citation type="submission" date="2018-09" db="EMBL/GenBank/DDBJ databases">
        <title>Genomic Encyclopedia of Archaeal and Bacterial Type Strains, Phase II (KMG-II): from individual species to whole genera.</title>
        <authorList>
            <person name="Goeker M."/>
        </authorList>
    </citation>
    <scope>NUCLEOTIDE SEQUENCE [LARGE SCALE GENOMIC DNA]</scope>
    <source>
        <strain evidence="2 3">DSM 13151</strain>
    </source>
</reference>